<gene>
    <name evidence="7" type="ORF">HGRIS_004873</name>
</gene>
<keyword evidence="5 6" id="KW-0472">Membrane</keyword>
<dbReference type="EMBL" id="JASNQZ010000008">
    <property type="protein sequence ID" value="KAL0953675.1"/>
    <property type="molecule type" value="Genomic_DNA"/>
</dbReference>
<evidence type="ECO:0000313" key="8">
    <source>
        <dbReference type="Proteomes" id="UP001556367"/>
    </source>
</evidence>
<sequence length="181" mass="20196">MPSPSWPSLYNPGIEILHIDHRDPIQPDGSYLTDANDVFRFTLYWNLVLHTPVFLACGLYAFFNLSFPPTRRTAHEHSAESAIPMSPLSPDDRVRLLKPTKPAKQNERRSRLAFALLVLFSFTALGVAGAVIGSAVMGYVLAALFKAGKFHMSTWVPFLLVLIQLFVGLLSVPSRKIFDII</sequence>
<dbReference type="Proteomes" id="UP001556367">
    <property type="component" value="Unassembled WGS sequence"/>
</dbReference>
<evidence type="ECO:0000256" key="6">
    <source>
        <dbReference type="SAM" id="Phobius"/>
    </source>
</evidence>
<evidence type="ECO:0000256" key="1">
    <source>
        <dbReference type="ARBA" id="ARBA00004141"/>
    </source>
</evidence>
<evidence type="ECO:0000256" key="3">
    <source>
        <dbReference type="ARBA" id="ARBA00022692"/>
    </source>
</evidence>
<reference evidence="8" key="1">
    <citation type="submission" date="2024-06" db="EMBL/GenBank/DDBJ databases">
        <title>Multi-omics analyses provide insights into the biosynthesis of the anticancer antibiotic pleurotin in Hohenbuehelia grisea.</title>
        <authorList>
            <person name="Weaver J.A."/>
            <person name="Alberti F."/>
        </authorList>
    </citation>
    <scope>NUCLEOTIDE SEQUENCE [LARGE SCALE GENOMIC DNA]</scope>
    <source>
        <strain evidence="8">T-177</strain>
    </source>
</reference>
<accession>A0ABR3JD82</accession>
<comment type="similarity">
    <text evidence="2">Belongs to the TMEM170 family.</text>
</comment>
<feature type="transmembrane region" description="Helical" evidence="6">
    <location>
        <begin position="112"/>
        <end position="142"/>
    </location>
</feature>
<evidence type="ECO:0000256" key="4">
    <source>
        <dbReference type="ARBA" id="ARBA00022989"/>
    </source>
</evidence>
<comment type="subcellular location">
    <subcellularLocation>
        <location evidence="1">Membrane</location>
        <topology evidence="1">Multi-pass membrane protein</topology>
    </subcellularLocation>
</comment>
<keyword evidence="3 6" id="KW-0812">Transmembrane</keyword>
<evidence type="ECO:0000256" key="2">
    <source>
        <dbReference type="ARBA" id="ARBA00006325"/>
    </source>
</evidence>
<feature type="transmembrane region" description="Helical" evidence="6">
    <location>
        <begin position="154"/>
        <end position="172"/>
    </location>
</feature>
<comment type="caution">
    <text evidence="7">The sequence shown here is derived from an EMBL/GenBank/DDBJ whole genome shotgun (WGS) entry which is preliminary data.</text>
</comment>
<dbReference type="PANTHER" id="PTHR22779">
    <property type="entry name" value="SD17342P"/>
    <property type="match status" value="1"/>
</dbReference>
<proteinExistence type="inferred from homology"/>
<organism evidence="7 8">
    <name type="scientific">Hohenbuehelia grisea</name>
    <dbReference type="NCBI Taxonomy" id="104357"/>
    <lineage>
        <taxon>Eukaryota</taxon>
        <taxon>Fungi</taxon>
        <taxon>Dikarya</taxon>
        <taxon>Basidiomycota</taxon>
        <taxon>Agaricomycotina</taxon>
        <taxon>Agaricomycetes</taxon>
        <taxon>Agaricomycetidae</taxon>
        <taxon>Agaricales</taxon>
        <taxon>Pleurotineae</taxon>
        <taxon>Pleurotaceae</taxon>
        <taxon>Hohenbuehelia</taxon>
    </lineage>
</organism>
<name>A0ABR3JD82_9AGAR</name>
<dbReference type="PANTHER" id="PTHR22779:SF6">
    <property type="entry name" value="SD17342P"/>
    <property type="match status" value="1"/>
</dbReference>
<protein>
    <submittedName>
        <fullName evidence="7">Uncharacterized protein</fullName>
    </submittedName>
</protein>
<keyword evidence="8" id="KW-1185">Reference proteome</keyword>
<dbReference type="InterPro" id="IPR019334">
    <property type="entry name" value="TMEM170A/B/YPR153W-like"/>
</dbReference>
<evidence type="ECO:0000313" key="7">
    <source>
        <dbReference type="EMBL" id="KAL0953675.1"/>
    </source>
</evidence>
<feature type="transmembrane region" description="Helical" evidence="6">
    <location>
        <begin position="43"/>
        <end position="63"/>
    </location>
</feature>
<keyword evidence="4 6" id="KW-1133">Transmembrane helix</keyword>
<evidence type="ECO:0000256" key="5">
    <source>
        <dbReference type="ARBA" id="ARBA00023136"/>
    </source>
</evidence>